<dbReference type="EMBL" id="VMTP01000100">
    <property type="protein sequence ID" value="TVT77361.1"/>
    <property type="molecule type" value="Genomic_DNA"/>
</dbReference>
<reference evidence="1 2" key="1">
    <citation type="submission" date="2019-07" db="EMBL/GenBank/DDBJ databases">
        <title>Draft Genome Sequence of the first blaOXA-58-Harboring Acinetobacter colistiniresistens clinical isolate from Brazil.</title>
        <authorList>
            <person name="Favaro L.S."/>
            <person name="Paula-Petroli S.B."/>
            <person name="Moura C.F."/>
            <person name="Tognim M.C.B."/>
            <person name="Venancio E.J."/>
            <person name="Yamada-Ogatta S.F."/>
            <person name="Carrara-Marroni F.E."/>
        </authorList>
    </citation>
    <scope>NUCLEOTIDE SEQUENCE [LARGE SCALE GENOMIC DNA]</scope>
    <source>
        <strain evidence="1 2">DL</strain>
    </source>
</reference>
<dbReference type="RefSeq" id="WP_043972009.1">
    <property type="nucleotide sequence ID" value="NZ_BGNT01000028.1"/>
</dbReference>
<gene>
    <name evidence="1" type="ORF">FPV60_19195</name>
</gene>
<protein>
    <submittedName>
        <fullName evidence="1">Uncharacterized protein</fullName>
    </submittedName>
</protein>
<dbReference type="AlphaFoldDB" id="A0A558EVD1"/>
<sequence>MNIEKPTLADKQAFWKEQLPAFEQHYWLPNHFDFLKFDMDQGNYVLKNGESSFHSEDYDDSAFDRDADDAFHRVNTGWAMWKKAINHSRKLLEGCVVVPVESLRVAMKWMNEDINAAYVSNDGFKELFEHKPLLEKAMVEAARGGNEY</sequence>
<evidence type="ECO:0000313" key="1">
    <source>
        <dbReference type="EMBL" id="TVT77361.1"/>
    </source>
</evidence>
<dbReference type="Proteomes" id="UP000316981">
    <property type="component" value="Unassembled WGS sequence"/>
</dbReference>
<organism evidence="1 2">
    <name type="scientific">Acinetobacter colistiniresistens</name>
    <dbReference type="NCBI Taxonomy" id="280145"/>
    <lineage>
        <taxon>Bacteria</taxon>
        <taxon>Pseudomonadati</taxon>
        <taxon>Pseudomonadota</taxon>
        <taxon>Gammaproteobacteria</taxon>
        <taxon>Moraxellales</taxon>
        <taxon>Moraxellaceae</taxon>
        <taxon>Acinetobacter</taxon>
    </lineage>
</organism>
<comment type="caution">
    <text evidence="1">The sequence shown here is derived from an EMBL/GenBank/DDBJ whole genome shotgun (WGS) entry which is preliminary data.</text>
</comment>
<accession>A0A558EVD1</accession>
<evidence type="ECO:0000313" key="2">
    <source>
        <dbReference type="Proteomes" id="UP000316981"/>
    </source>
</evidence>
<name>A0A558EVD1_9GAMM</name>
<proteinExistence type="predicted"/>